<evidence type="ECO:0000256" key="1">
    <source>
        <dbReference type="SAM" id="MobiDB-lite"/>
    </source>
</evidence>
<accession>A0A1B8Q2Z6</accession>
<evidence type="ECO:0000313" key="7">
    <source>
        <dbReference type="Proteomes" id="UP000254107"/>
    </source>
</evidence>
<dbReference type="Proteomes" id="UP000092607">
    <property type="component" value="Unassembled WGS sequence"/>
</dbReference>
<keyword evidence="2" id="KW-0812">Transmembrane</keyword>
<keyword evidence="2" id="KW-1133">Transmembrane helix</keyword>
<keyword evidence="2" id="KW-0472">Membrane</keyword>
<feature type="transmembrane region" description="Helical" evidence="2">
    <location>
        <begin position="33"/>
        <end position="56"/>
    </location>
</feature>
<dbReference type="InterPro" id="IPR019886">
    <property type="entry name" value="Na_symporter_ssu"/>
</dbReference>
<keyword evidence="7" id="KW-1185">Reference proteome</keyword>
<organism evidence="4 6">
    <name type="scientific">Moraxella lacunata</name>
    <dbReference type="NCBI Taxonomy" id="477"/>
    <lineage>
        <taxon>Bacteria</taxon>
        <taxon>Pseudomonadati</taxon>
        <taxon>Pseudomonadota</taxon>
        <taxon>Gammaproteobacteria</taxon>
        <taxon>Moraxellales</taxon>
        <taxon>Moraxellaceae</taxon>
        <taxon>Moraxella</taxon>
    </lineage>
</organism>
<evidence type="ECO:0000313" key="4">
    <source>
        <dbReference type="EMBL" id="OBX63350.1"/>
    </source>
</evidence>
<dbReference type="AlphaFoldDB" id="A0A1B8Q2Z6"/>
<feature type="compositionally biased region" description="Low complexity" evidence="1">
    <location>
        <begin position="1"/>
        <end position="13"/>
    </location>
</feature>
<name>A0A1B8Q2Z6_MORLA</name>
<dbReference type="OrthoDB" id="9797746at2"/>
<dbReference type="EMBL" id="UGQC01000001">
    <property type="protein sequence ID" value="STZ00896.1"/>
    <property type="molecule type" value="Genomic_DNA"/>
</dbReference>
<gene>
    <name evidence="4" type="ORF">A9309_00390</name>
    <name evidence="5" type="ORF">NCTC7911_02309</name>
</gene>
<feature type="domain" description="Sodium symporter small subunit" evidence="3">
    <location>
        <begin position="24"/>
        <end position="100"/>
    </location>
</feature>
<feature type="region of interest" description="Disordered" evidence="1">
    <location>
        <begin position="1"/>
        <end position="21"/>
    </location>
</feature>
<evidence type="ECO:0000313" key="5">
    <source>
        <dbReference type="EMBL" id="STZ00896.1"/>
    </source>
</evidence>
<dbReference type="Pfam" id="PF13937">
    <property type="entry name" value="DUF4212"/>
    <property type="match status" value="1"/>
</dbReference>
<reference evidence="5 7" key="2">
    <citation type="submission" date="2018-06" db="EMBL/GenBank/DDBJ databases">
        <authorList>
            <consortium name="Pathogen Informatics"/>
            <person name="Doyle S."/>
        </authorList>
    </citation>
    <scope>NUCLEOTIDE SEQUENCE [LARGE SCALE GENOMIC DNA]</scope>
    <source>
        <strain evidence="5 7">NCTC7911</strain>
    </source>
</reference>
<proteinExistence type="predicted"/>
<evidence type="ECO:0000313" key="6">
    <source>
        <dbReference type="Proteomes" id="UP000092607"/>
    </source>
</evidence>
<dbReference type="EMBL" id="LZMS01000050">
    <property type="protein sequence ID" value="OBX63350.1"/>
    <property type="molecule type" value="Genomic_DNA"/>
</dbReference>
<dbReference type="GeneID" id="302270832"/>
<dbReference type="NCBIfam" id="TIGR03647">
    <property type="entry name" value="Na_symport_sm"/>
    <property type="match status" value="1"/>
</dbReference>
<sequence>MSETSNNTHTTTNTPPPNAPADAQGYWRANVRIIIGCLVVWAVVSLGFAIILRPALMGIRFMGTDLGLWFGQQGAILTFVALIFFYAWRMNKLDKKYGVEED</sequence>
<reference evidence="4 6" key="1">
    <citation type="submission" date="2016-06" db="EMBL/GenBank/DDBJ databases">
        <title>Draft genome of Moraxella lacunata CCUG 57757A.</title>
        <authorList>
            <person name="Salva-Serra F."/>
            <person name="Engstrom-Jakobsson H."/>
            <person name="Thorell K."/>
            <person name="Gonzales-Siles L."/>
            <person name="Karlsson R."/>
            <person name="Boulund F."/>
            <person name="Engstrand L."/>
            <person name="Kristiansson E."/>
            <person name="Moore E."/>
        </authorList>
    </citation>
    <scope>NUCLEOTIDE SEQUENCE [LARGE SCALE GENOMIC DNA]</scope>
    <source>
        <strain evidence="4 6">CCUG 57757A</strain>
    </source>
</reference>
<evidence type="ECO:0000259" key="3">
    <source>
        <dbReference type="Pfam" id="PF13937"/>
    </source>
</evidence>
<feature type="transmembrane region" description="Helical" evidence="2">
    <location>
        <begin position="68"/>
        <end position="88"/>
    </location>
</feature>
<protein>
    <submittedName>
        <fullName evidence="5">Predicted membrane protein</fullName>
    </submittedName>
</protein>
<dbReference type="Proteomes" id="UP000254107">
    <property type="component" value="Unassembled WGS sequence"/>
</dbReference>
<evidence type="ECO:0000256" key="2">
    <source>
        <dbReference type="SAM" id="Phobius"/>
    </source>
</evidence>
<dbReference type="RefSeq" id="WP_065256283.1">
    <property type="nucleotide sequence ID" value="NZ_JARDJM010000088.1"/>
</dbReference>